<reference evidence="1 2" key="1">
    <citation type="submission" date="2023-07" db="EMBL/GenBank/DDBJ databases">
        <title>Genomic Encyclopedia of Type Strains, Phase IV (KMG-IV): sequencing the most valuable type-strain genomes for metagenomic binning, comparative biology and taxonomic classification.</title>
        <authorList>
            <person name="Goeker M."/>
        </authorList>
    </citation>
    <scope>NUCLEOTIDE SEQUENCE [LARGE SCALE GENOMIC DNA]</scope>
    <source>
        <strain evidence="1 2">DSM 16784</strain>
    </source>
</reference>
<gene>
    <name evidence="1" type="ORF">J2S15_002903</name>
</gene>
<dbReference type="EMBL" id="JAUSUR010000005">
    <property type="protein sequence ID" value="MDQ0362150.1"/>
    <property type="molecule type" value="Genomic_DNA"/>
</dbReference>
<evidence type="ECO:0000313" key="2">
    <source>
        <dbReference type="Proteomes" id="UP001230220"/>
    </source>
</evidence>
<sequence>MSVKIIANGKVAINSEELIQLSDSIIAVIQAIENEIYPAFKYLYDSPFYEDGECKGKVERITSVNSRSDTFGMNVEQDLYGKIQMLSDYYSLLHGYCLDTISEYALLDEKAANYIKQLETSVFGGSANE</sequence>
<proteinExistence type="predicted"/>
<organism evidence="1 2">
    <name type="scientific">Breznakia pachnodae</name>
    <dbReference type="NCBI Taxonomy" id="265178"/>
    <lineage>
        <taxon>Bacteria</taxon>
        <taxon>Bacillati</taxon>
        <taxon>Bacillota</taxon>
        <taxon>Erysipelotrichia</taxon>
        <taxon>Erysipelotrichales</taxon>
        <taxon>Erysipelotrichaceae</taxon>
        <taxon>Breznakia</taxon>
    </lineage>
</organism>
<evidence type="ECO:0000313" key="1">
    <source>
        <dbReference type="EMBL" id="MDQ0362150.1"/>
    </source>
</evidence>
<evidence type="ECO:0008006" key="3">
    <source>
        <dbReference type="Google" id="ProtNLM"/>
    </source>
</evidence>
<keyword evidence="2" id="KW-1185">Reference proteome</keyword>
<dbReference type="Proteomes" id="UP001230220">
    <property type="component" value="Unassembled WGS sequence"/>
</dbReference>
<dbReference type="RefSeq" id="WP_307409497.1">
    <property type="nucleotide sequence ID" value="NZ_JAUSUR010000005.1"/>
</dbReference>
<comment type="caution">
    <text evidence="1">The sequence shown here is derived from an EMBL/GenBank/DDBJ whole genome shotgun (WGS) entry which is preliminary data.</text>
</comment>
<protein>
    <recommendedName>
        <fullName evidence="3">Phage protein</fullName>
    </recommendedName>
</protein>
<name>A0ABU0E6Q1_9FIRM</name>
<accession>A0ABU0E6Q1</accession>